<feature type="signal peptide" evidence="2">
    <location>
        <begin position="1"/>
        <end position="20"/>
    </location>
</feature>
<organism evidence="3 4">
    <name type="scientific">Streptomyces cinnamoneus</name>
    <name type="common">Streptoverticillium cinnamoneum</name>
    <dbReference type="NCBI Taxonomy" id="53446"/>
    <lineage>
        <taxon>Bacteria</taxon>
        <taxon>Bacillati</taxon>
        <taxon>Actinomycetota</taxon>
        <taxon>Actinomycetes</taxon>
        <taxon>Kitasatosporales</taxon>
        <taxon>Streptomycetaceae</taxon>
        <taxon>Streptomyces</taxon>
        <taxon>Streptomyces cinnamoneus group</taxon>
    </lineage>
</organism>
<feature type="transmembrane region" description="Helical" evidence="1">
    <location>
        <begin position="76"/>
        <end position="97"/>
    </location>
</feature>
<comment type="caution">
    <text evidence="3">The sequence shown here is derived from an EMBL/GenBank/DDBJ whole genome shotgun (WGS) entry which is preliminary data.</text>
</comment>
<feature type="transmembrane region" description="Helical" evidence="1">
    <location>
        <begin position="257"/>
        <end position="279"/>
    </location>
</feature>
<name>A0A918TRD5_STRCJ</name>
<feature type="transmembrane region" description="Helical" evidence="1">
    <location>
        <begin position="103"/>
        <end position="122"/>
    </location>
</feature>
<gene>
    <name evidence="3" type="ORF">GCM10010507_41190</name>
</gene>
<dbReference type="RefSeq" id="WP_190111316.1">
    <property type="nucleotide sequence ID" value="NZ_BMVB01000014.1"/>
</dbReference>
<dbReference type="SUPFAM" id="SSF103481">
    <property type="entry name" value="Multidrug resistance efflux transporter EmrE"/>
    <property type="match status" value="1"/>
</dbReference>
<protein>
    <recommendedName>
        <fullName evidence="5">Integral membrane protein</fullName>
    </recommendedName>
</protein>
<evidence type="ECO:0000313" key="3">
    <source>
        <dbReference type="EMBL" id="GHC59979.1"/>
    </source>
</evidence>
<feature type="transmembrane region" description="Helical" evidence="1">
    <location>
        <begin position="229"/>
        <end position="250"/>
    </location>
</feature>
<dbReference type="PANTHER" id="PTHR40761">
    <property type="entry name" value="CONSERVED INTEGRAL MEMBRANE ALANINE VALINE AND LEUCINE RICH PROTEIN-RELATED"/>
    <property type="match status" value="1"/>
</dbReference>
<reference evidence="3" key="2">
    <citation type="submission" date="2020-09" db="EMBL/GenBank/DDBJ databases">
        <authorList>
            <person name="Sun Q."/>
            <person name="Ohkuma M."/>
        </authorList>
    </citation>
    <scope>NUCLEOTIDE SEQUENCE</scope>
    <source>
        <strain evidence="3">JCM 4633</strain>
    </source>
</reference>
<dbReference type="Gene3D" id="1.10.3730.20">
    <property type="match status" value="1"/>
</dbReference>
<sequence>MTMVLAVVFAVLTALSNALATVLQRKAARTTPEADALHARLMLRLMRQPVWFAGIAAVICAAVCQALALRWGPLALVQPVFVIELPLALLIGSLVLGRRLSPRGWGAVIAVAGGAGLALAAAAPSGGRPPQSAAHWAAALACTGLTVAGCVAAAAKCPAGRARAALFGTAAAIAYAVTAALMKTAVIRFGEQGAVAFFTAWQTYAFAVTGVCALFLLSNAMAAGPLVASQPALTLGDALVSLTLGVVLYAEDVRFGWWLLPETAGVLLVLAGTLVLAGVQQE</sequence>
<feature type="chain" id="PRO_5036792229" description="Integral membrane protein" evidence="2">
    <location>
        <begin position="21"/>
        <end position="282"/>
    </location>
</feature>
<dbReference type="InterPro" id="IPR037185">
    <property type="entry name" value="EmrE-like"/>
</dbReference>
<keyword evidence="1" id="KW-0812">Transmembrane</keyword>
<dbReference type="Proteomes" id="UP000646244">
    <property type="component" value="Unassembled WGS sequence"/>
</dbReference>
<feature type="transmembrane region" description="Helical" evidence="1">
    <location>
        <begin position="161"/>
        <end position="182"/>
    </location>
</feature>
<dbReference type="EMBL" id="BMVB01000014">
    <property type="protein sequence ID" value="GHC59979.1"/>
    <property type="molecule type" value="Genomic_DNA"/>
</dbReference>
<dbReference type="PANTHER" id="PTHR40761:SF1">
    <property type="entry name" value="CONSERVED INTEGRAL MEMBRANE ALANINE VALINE AND LEUCINE RICH PROTEIN-RELATED"/>
    <property type="match status" value="1"/>
</dbReference>
<proteinExistence type="predicted"/>
<evidence type="ECO:0000256" key="1">
    <source>
        <dbReference type="SAM" id="Phobius"/>
    </source>
</evidence>
<keyword evidence="1" id="KW-1133">Transmembrane helix</keyword>
<evidence type="ECO:0000313" key="4">
    <source>
        <dbReference type="Proteomes" id="UP000646244"/>
    </source>
</evidence>
<keyword evidence="2" id="KW-0732">Signal</keyword>
<feature type="transmembrane region" description="Helical" evidence="1">
    <location>
        <begin position="134"/>
        <end position="155"/>
    </location>
</feature>
<evidence type="ECO:0000256" key="2">
    <source>
        <dbReference type="SAM" id="SignalP"/>
    </source>
</evidence>
<dbReference type="AlphaFoldDB" id="A0A918TRD5"/>
<feature type="transmembrane region" description="Helical" evidence="1">
    <location>
        <begin position="194"/>
        <end position="217"/>
    </location>
</feature>
<reference evidence="3" key="1">
    <citation type="journal article" date="2014" name="Int. J. Syst. Evol. Microbiol.">
        <title>Complete genome sequence of Corynebacterium casei LMG S-19264T (=DSM 44701T), isolated from a smear-ripened cheese.</title>
        <authorList>
            <consortium name="US DOE Joint Genome Institute (JGI-PGF)"/>
            <person name="Walter F."/>
            <person name="Albersmeier A."/>
            <person name="Kalinowski J."/>
            <person name="Ruckert C."/>
        </authorList>
    </citation>
    <scope>NUCLEOTIDE SEQUENCE</scope>
    <source>
        <strain evidence="3">JCM 4633</strain>
    </source>
</reference>
<feature type="transmembrane region" description="Helical" evidence="1">
    <location>
        <begin position="50"/>
        <end position="69"/>
    </location>
</feature>
<evidence type="ECO:0008006" key="5">
    <source>
        <dbReference type="Google" id="ProtNLM"/>
    </source>
</evidence>
<keyword evidence="1" id="KW-0472">Membrane</keyword>
<dbReference type="NCBIfam" id="NF038012">
    <property type="entry name" value="DMT_1"/>
    <property type="match status" value="1"/>
</dbReference>
<accession>A0A918TRD5</accession>